<evidence type="ECO:0000259" key="7">
    <source>
        <dbReference type="Pfam" id="PF07976"/>
    </source>
</evidence>
<reference evidence="8" key="1">
    <citation type="submission" date="2020-05" db="EMBL/GenBank/DDBJ databases">
        <title>Mycena genomes resolve the evolution of fungal bioluminescence.</title>
        <authorList>
            <person name="Tsai I.J."/>
        </authorList>
    </citation>
    <scope>NUCLEOTIDE SEQUENCE</scope>
    <source>
        <strain evidence="8">160909Yilan</strain>
    </source>
</reference>
<protein>
    <submittedName>
        <fullName evidence="8">Pentachlorophenol 4-monooxygenase</fullName>
    </submittedName>
</protein>
<comment type="similarity">
    <text evidence="1">Belongs to the PheA/TfdB FAD monooxygenase family.</text>
</comment>
<feature type="domain" description="FAD-binding" evidence="6">
    <location>
        <begin position="37"/>
        <end position="395"/>
    </location>
</feature>
<dbReference type="Gene3D" id="3.50.50.60">
    <property type="entry name" value="FAD/NAD(P)-binding domain"/>
    <property type="match status" value="1"/>
</dbReference>
<dbReference type="PANTHER" id="PTHR43004">
    <property type="entry name" value="TRK SYSTEM POTASSIUM UPTAKE PROTEIN"/>
    <property type="match status" value="1"/>
</dbReference>
<keyword evidence="4" id="KW-0560">Oxidoreductase</keyword>
<dbReference type="Proteomes" id="UP000623467">
    <property type="component" value="Unassembled WGS sequence"/>
</dbReference>
<dbReference type="AlphaFoldDB" id="A0A8H6ZE56"/>
<dbReference type="Gene3D" id="3.30.9.10">
    <property type="entry name" value="D-Amino Acid Oxidase, subunit A, domain 2"/>
    <property type="match status" value="1"/>
</dbReference>
<dbReference type="InterPro" id="IPR036188">
    <property type="entry name" value="FAD/NAD-bd_sf"/>
</dbReference>
<evidence type="ECO:0000259" key="6">
    <source>
        <dbReference type="Pfam" id="PF01494"/>
    </source>
</evidence>
<evidence type="ECO:0000256" key="1">
    <source>
        <dbReference type="ARBA" id="ARBA00007801"/>
    </source>
</evidence>
<dbReference type="InterPro" id="IPR012941">
    <property type="entry name" value="Phe_hydrox_C_dim_dom"/>
</dbReference>
<dbReference type="InterPro" id="IPR038220">
    <property type="entry name" value="PHOX_C_sf"/>
</dbReference>
<feature type="domain" description="Phenol hydroxylase-like C-terminal dimerisation" evidence="7">
    <location>
        <begin position="440"/>
        <end position="610"/>
    </location>
</feature>
<evidence type="ECO:0000256" key="5">
    <source>
        <dbReference type="SAM" id="MobiDB-lite"/>
    </source>
</evidence>
<dbReference type="Pfam" id="PF07976">
    <property type="entry name" value="Phe_hydrox_dim"/>
    <property type="match status" value="1"/>
</dbReference>
<dbReference type="SUPFAM" id="SSF52833">
    <property type="entry name" value="Thioredoxin-like"/>
    <property type="match status" value="1"/>
</dbReference>
<dbReference type="SUPFAM" id="SSF54373">
    <property type="entry name" value="FAD-linked reductases, C-terminal domain"/>
    <property type="match status" value="1"/>
</dbReference>
<dbReference type="Pfam" id="PF01494">
    <property type="entry name" value="FAD_binding_3"/>
    <property type="match status" value="1"/>
</dbReference>
<dbReference type="EMBL" id="JACAZH010000002">
    <property type="protein sequence ID" value="KAF7375226.1"/>
    <property type="molecule type" value="Genomic_DNA"/>
</dbReference>
<feature type="region of interest" description="Disordered" evidence="5">
    <location>
        <begin position="1"/>
        <end position="22"/>
    </location>
</feature>
<evidence type="ECO:0000313" key="9">
    <source>
        <dbReference type="Proteomes" id="UP000623467"/>
    </source>
</evidence>
<dbReference type="GO" id="GO:0016709">
    <property type="term" value="F:oxidoreductase activity, acting on paired donors, with incorporation or reduction of molecular oxygen, NAD(P)H as one donor, and incorporation of one atom of oxygen"/>
    <property type="evidence" value="ECO:0007669"/>
    <property type="project" value="UniProtKB-ARBA"/>
</dbReference>
<accession>A0A8H6ZE56</accession>
<dbReference type="Gene3D" id="3.40.30.20">
    <property type="match status" value="1"/>
</dbReference>
<evidence type="ECO:0000256" key="3">
    <source>
        <dbReference type="ARBA" id="ARBA00022827"/>
    </source>
</evidence>
<dbReference type="GO" id="GO:0071949">
    <property type="term" value="F:FAD binding"/>
    <property type="evidence" value="ECO:0007669"/>
    <property type="project" value="InterPro"/>
</dbReference>
<dbReference type="InterPro" id="IPR002938">
    <property type="entry name" value="FAD-bd"/>
</dbReference>
<evidence type="ECO:0000256" key="4">
    <source>
        <dbReference type="ARBA" id="ARBA00023002"/>
    </source>
</evidence>
<dbReference type="SUPFAM" id="SSF51905">
    <property type="entry name" value="FAD/NAD(P)-binding domain"/>
    <property type="match status" value="1"/>
</dbReference>
<organism evidence="8 9">
    <name type="scientific">Mycena sanguinolenta</name>
    <dbReference type="NCBI Taxonomy" id="230812"/>
    <lineage>
        <taxon>Eukaryota</taxon>
        <taxon>Fungi</taxon>
        <taxon>Dikarya</taxon>
        <taxon>Basidiomycota</taxon>
        <taxon>Agaricomycotina</taxon>
        <taxon>Agaricomycetes</taxon>
        <taxon>Agaricomycetidae</taxon>
        <taxon>Agaricales</taxon>
        <taxon>Marasmiineae</taxon>
        <taxon>Mycenaceae</taxon>
        <taxon>Mycena</taxon>
    </lineage>
</organism>
<dbReference type="InterPro" id="IPR036249">
    <property type="entry name" value="Thioredoxin-like_sf"/>
</dbReference>
<dbReference type="PANTHER" id="PTHR43004:SF5">
    <property type="entry name" value="FAD-BINDING DOMAIN-CONTAINING PROTEIN"/>
    <property type="match status" value="1"/>
</dbReference>
<proteinExistence type="inferred from homology"/>
<keyword evidence="8" id="KW-0503">Monooxygenase</keyword>
<gene>
    <name evidence="8" type="ORF">MSAN_00409200</name>
</gene>
<name>A0A8H6ZE56_9AGAR</name>
<comment type="caution">
    <text evidence="8">The sequence shown here is derived from an EMBL/GenBank/DDBJ whole genome shotgun (WGS) entry which is preliminary data.</text>
</comment>
<keyword evidence="2" id="KW-0285">Flavoprotein</keyword>
<evidence type="ECO:0000256" key="2">
    <source>
        <dbReference type="ARBA" id="ARBA00022630"/>
    </source>
</evidence>
<dbReference type="PRINTS" id="PR00420">
    <property type="entry name" value="RNGMNOXGNASE"/>
</dbReference>
<dbReference type="InterPro" id="IPR050641">
    <property type="entry name" value="RIFMO-like"/>
</dbReference>
<dbReference type="OrthoDB" id="1716816at2759"/>
<evidence type="ECO:0000313" key="8">
    <source>
        <dbReference type="EMBL" id="KAF7375226.1"/>
    </source>
</evidence>
<sequence length="611" mass="67655">MGSKLAIQNPARVGPSDIFPGRQRSFPPRPAMAFLSTDVVIVGGGPVGSLIAYQLARFGCNPYLMEQDDKKTMPCYGRASTMWPRTIEILDQLHLAEPLMQIGTVTRNALHFRDGRRCTGGLMYGSRMDKLGDTFFKFSLHLRQRLTEEQFVQALEETGIEPHMRQRFEGFTLDEKSDDGYPITVRVRDLAKDEVFEIKTKYLIGADGGKSAVRSFAGIPFNGERTMHRWIRMDARVKTNMPNPRCLNSIDSKFHGQILWCPIDDGLTRIGYVFSQALLEKYGGVEGVTQEVAMKEAIQALAPFELEFLEVNWFTIYGIGQAIAETFTAHDRIFLAGDACHTHSSGSAQGLNTGVHDAVNLSWKLALNILNLGKKSLIDSYNEERRPCVEQVIDNDRVISTLISGQYPPRFQGRKEHPRDILTEWYTDVNIQLFTLGLGISYPASVLNSTASDPSAATIVPGERGPDVYLSTIGTGDQIRLHQILQNDAKFHIVVFAGNPKLSHAGLATLKRTLDAPTAFTRTFPARRVFRFTTLAAAAGNSAADVLGMPAFGGGRFYWDADGRAHGIYGVDETRGAIIVFRPDGWIGCVVALENVQDLGAYFGHLLVSQE</sequence>
<keyword evidence="9" id="KW-1185">Reference proteome</keyword>
<keyword evidence="3" id="KW-0274">FAD</keyword>